<keyword evidence="12" id="KW-1185">Reference proteome</keyword>
<evidence type="ECO:0000313" key="12">
    <source>
        <dbReference type="Proteomes" id="UP000309340"/>
    </source>
</evidence>
<reference evidence="11 12" key="1">
    <citation type="submission" date="2017-03" db="EMBL/GenBank/DDBJ databases">
        <title>Genomes of endolithic fungi from Antarctica.</title>
        <authorList>
            <person name="Coleine C."/>
            <person name="Masonjones S."/>
            <person name="Stajich J.E."/>
        </authorList>
    </citation>
    <scope>NUCLEOTIDE SEQUENCE [LARGE SCALE GENOMIC DNA]</scope>
    <source>
        <strain evidence="11 12">CCFEE 5184</strain>
    </source>
</reference>
<dbReference type="Gene3D" id="3.20.100.10">
    <property type="entry name" value="mRNA triphosphatase Cet1-like"/>
    <property type="match status" value="1"/>
</dbReference>
<sequence length="539" mass="60080">MNHLLTPATSLTSMDGAAAGTMVKTRKTQEQSLFMKPSPKPKRPAVAPPPPQQQPVEQVGEDRSGAADSMAVLEKGLQQPGATGLVGAEVVKEPSLPATGDYQPSNKRPAEHEPAAEPPAKRGKARKYTERPVWARLHPKNPNYRAEEHGVNGASAGRSQGQTPPRQQLNRQHPAMPAKTNGVVAANPQHQQSPPQSNGNRMSPNDYLPEGCNPDKPWSDSVPLDRDLLRTKHCLGLEKWERSIRWTAPMPEMLKQVIDWLYVQLNNLQDVPDNPEEVEIEIEAKIGQIVNAGKGERIMMPITSPAILNQMWATSDNIRFESQMELNEHKAMNAFLNTALEASKMEERAGRVAMDYSHPKSRDSFRPLSDAGYDALPPSFRRHAREKRKDLKLRTTTNLATGEVEARIVKTKMADLHIYNPAGDYDCRISLNLEANMNHPHLASYTDLSDDWAPGERGSPDRSKDRMSYKHLVYRIDLTMVSVSKALPPKFELELEVEGQVLREQMGRMREGEKENAFADVVGGFLDNATFLMRQRAGA</sequence>
<accession>A0A4U0XZQ3</accession>
<evidence type="ECO:0000313" key="11">
    <source>
        <dbReference type="EMBL" id="TKA81193.1"/>
    </source>
</evidence>
<organism evidence="11 12">
    <name type="scientific">Friedmanniomyces simplex</name>
    <dbReference type="NCBI Taxonomy" id="329884"/>
    <lineage>
        <taxon>Eukaryota</taxon>
        <taxon>Fungi</taxon>
        <taxon>Dikarya</taxon>
        <taxon>Ascomycota</taxon>
        <taxon>Pezizomycotina</taxon>
        <taxon>Dothideomycetes</taxon>
        <taxon>Dothideomycetidae</taxon>
        <taxon>Mycosphaerellales</taxon>
        <taxon>Teratosphaeriaceae</taxon>
        <taxon>Friedmanniomyces</taxon>
    </lineage>
</organism>
<comment type="caution">
    <text evidence="11">The sequence shown here is derived from an EMBL/GenBank/DDBJ whole genome shotgun (WGS) entry which is preliminary data.</text>
</comment>
<comment type="similarity">
    <text evidence="3 8">Belongs to the fungal TPase family.</text>
</comment>
<dbReference type="InterPro" id="IPR033469">
    <property type="entry name" value="CYTH-like_dom_sf"/>
</dbReference>
<evidence type="ECO:0000256" key="1">
    <source>
        <dbReference type="ARBA" id="ARBA00001946"/>
    </source>
</evidence>
<keyword evidence="6 8" id="KW-0539">Nucleus</keyword>
<dbReference type="AlphaFoldDB" id="A0A4U0XZQ3"/>
<evidence type="ECO:0000256" key="5">
    <source>
        <dbReference type="ARBA" id="ARBA00022801"/>
    </source>
</evidence>
<comment type="cofactor">
    <cofactor evidence="1 8">
        <name>Mg(2+)</name>
        <dbReference type="ChEBI" id="CHEBI:18420"/>
    </cofactor>
</comment>
<feature type="domain" description="mRNA triphosphatase Cet1-like" evidence="10">
    <location>
        <begin position="252"/>
        <end position="498"/>
    </location>
</feature>
<comment type="subunit">
    <text evidence="8">Heterodimer. The mRNA-capping enzyme is composed of two separate chains alpha and beta, respectively a mRNA guanylyltransferase and an mRNA 5'-triphosphate monophosphatase.</text>
</comment>
<dbReference type="SUPFAM" id="SSF55154">
    <property type="entry name" value="CYTH-like phosphatases"/>
    <property type="match status" value="1"/>
</dbReference>
<feature type="compositionally biased region" description="Polar residues" evidence="9">
    <location>
        <begin position="157"/>
        <end position="171"/>
    </location>
</feature>
<comment type="subcellular location">
    <subcellularLocation>
        <location evidence="2 8">Nucleus</location>
    </subcellularLocation>
</comment>
<dbReference type="EC" id="3.6.1.74" evidence="8"/>
<feature type="compositionally biased region" description="Low complexity" evidence="9">
    <location>
        <begin position="188"/>
        <end position="197"/>
    </location>
</feature>
<dbReference type="PANTHER" id="PTHR28118:SF1">
    <property type="entry name" value="POLYNUCLEOTIDE 5'-TRIPHOSPHATASE CTL1-RELATED"/>
    <property type="match status" value="1"/>
</dbReference>
<keyword evidence="4 8" id="KW-0507">mRNA processing</keyword>
<evidence type="ECO:0000256" key="3">
    <source>
        <dbReference type="ARBA" id="ARBA00006345"/>
    </source>
</evidence>
<evidence type="ECO:0000256" key="9">
    <source>
        <dbReference type="SAM" id="MobiDB-lite"/>
    </source>
</evidence>
<feature type="region of interest" description="Disordered" evidence="9">
    <location>
        <begin position="1"/>
        <end position="173"/>
    </location>
</feature>
<protein>
    <recommendedName>
        <fullName evidence="8">mRNA-capping enzyme subunit beta</fullName>
        <ecNumber evidence="8">3.6.1.74</ecNumber>
    </recommendedName>
    <alternativeName>
        <fullName evidence="8">mRNA 5'-phosphatase</fullName>
    </alternativeName>
    <alternativeName>
        <fullName evidence="8">mRNA 5'-triphosphate monophosphatase</fullName>
    </alternativeName>
</protein>
<evidence type="ECO:0000256" key="4">
    <source>
        <dbReference type="ARBA" id="ARBA00022664"/>
    </source>
</evidence>
<keyword evidence="5 8" id="KW-0378">Hydrolase</keyword>
<dbReference type="OrthoDB" id="272147at2759"/>
<comment type="function">
    <text evidence="8">First step of mRNA capping. Converts the 5'-triphosphate end of a nascent mRNA chain into a diphosphate end.</text>
</comment>
<gene>
    <name evidence="11" type="ORF">B0A55_02637</name>
</gene>
<dbReference type="GO" id="GO:0004651">
    <property type="term" value="F:polynucleotide 5'-phosphatase activity"/>
    <property type="evidence" value="ECO:0007669"/>
    <property type="project" value="UniProtKB-UniRule"/>
</dbReference>
<evidence type="ECO:0000259" key="10">
    <source>
        <dbReference type="Pfam" id="PF02940"/>
    </source>
</evidence>
<dbReference type="Pfam" id="PF02940">
    <property type="entry name" value="mRNA_triPase"/>
    <property type="match status" value="1"/>
</dbReference>
<proteinExistence type="inferred from homology"/>
<feature type="region of interest" description="Disordered" evidence="9">
    <location>
        <begin position="444"/>
        <end position="464"/>
    </location>
</feature>
<dbReference type="GO" id="GO:0031533">
    <property type="term" value="C:mRNA capping enzyme complex"/>
    <property type="evidence" value="ECO:0007669"/>
    <property type="project" value="UniProtKB-UniRule"/>
</dbReference>
<evidence type="ECO:0000256" key="8">
    <source>
        <dbReference type="RuleBase" id="RU367053"/>
    </source>
</evidence>
<dbReference type="InterPro" id="IPR037009">
    <property type="entry name" value="mRNA_triPase_Cet1_sf"/>
</dbReference>
<dbReference type="EMBL" id="NAJQ01000056">
    <property type="protein sequence ID" value="TKA81193.1"/>
    <property type="molecule type" value="Genomic_DNA"/>
</dbReference>
<dbReference type="InterPro" id="IPR004206">
    <property type="entry name" value="mRNA_triPase_Cet1"/>
</dbReference>
<dbReference type="PANTHER" id="PTHR28118">
    <property type="entry name" value="POLYNUCLEOTIDE 5'-TRIPHOSPHATASE-RELATED"/>
    <property type="match status" value="1"/>
</dbReference>
<comment type="catalytic activity">
    <reaction evidence="7">
        <text>a 5'-end triphospho-ribonucleoside in mRNA + H2O = a 5'-end diphospho-ribonucleoside in mRNA + phosphate + H(+)</text>
        <dbReference type="Rhea" id="RHEA:67004"/>
        <dbReference type="Rhea" id="RHEA-COMP:17164"/>
        <dbReference type="Rhea" id="RHEA-COMP:17165"/>
        <dbReference type="ChEBI" id="CHEBI:15377"/>
        <dbReference type="ChEBI" id="CHEBI:15378"/>
        <dbReference type="ChEBI" id="CHEBI:43474"/>
        <dbReference type="ChEBI" id="CHEBI:167616"/>
        <dbReference type="ChEBI" id="CHEBI:167618"/>
        <dbReference type="EC" id="3.6.1.74"/>
    </reaction>
    <physiologicalReaction direction="left-to-right" evidence="7">
        <dbReference type="Rhea" id="RHEA:67005"/>
    </physiologicalReaction>
</comment>
<feature type="region of interest" description="Disordered" evidence="9">
    <location>
        <begin position="186"/>
        <end position="219"/>
    </location>
</feature>
<dbReference type="InterPro" id="IPR040343">
    <property type="entry name" value="Cet1/Ctl1"/>
</dbReference>
<keyword evidence="8" id="KW-0506">mRNA capping</keyword>
<dbReference type="STRING" id="329884.A0A4U0XZQ3"/>
<dbReference type="GO" id="GO:0006370">
    <property type="term" value="P:7-methylguanosine mRNA capping"/>
    <property type="evidence" value="ECO:0007669"/>
    <property type="project" value="UniProtKB-UniRule"/>
</dbReference>
<dbReference type="Proteomes" id="UP000309340">
    <property type="component" value="Unassembled WGS sequence"/>
</dbReference>
<evidence type="ECO:0000256" key="2">
    <source>
        <dbReference type="ARBA" id="ARBA00004123"/>
    </source>
</evidence>
<dbReference type="GO" id="GO:0140818">
    <property type="term" value="F:mRNA 5'-triphosphate monophosphatase activity"/>
    <property type="evidence" value="ECO:0007669"/>
    <property type="project" value="UniProtKB-EC"/>
</dbReference>
<evidence type="ECO:0000256" key="7">
    <source>
        <dbReference type="ARBA" id="ARBA00047740"/>
    </source>
</evidence>
<dbReference type="CDD" id="cd07470">
    <property type="entry name" value="CYTH-like_mRNA_RTPase"/>
    <property type="match status" value="1"/>
</dbReference>
<name>A0A4U0XZQ3_9PEZI</name>
<evidence type="ECO:0000256" key="6">
    <source>
        <dbReference type="ARBA" id="ARBA00023242"/>
    </source>
</evidence>